<feature type="domain" description="Carbamoyltransferase" evidence="2">
    <location>
        <begin position="5"/>
        <end position="357"/>
    </location>
</feature>
<dbReference type="InterPro" id="IPR043129">
    <property type="entry name" value="ATPase_NBD"/>
</dbReference>
<dbReference type="CDD" id="cd24033">
    <property type="entry name" value="ASKHA_NBD_NodU_CmcH-like_N"/>
    <property type="match status" value="1"/>
</dbReference>
<feature type="domain" description="Carbamoyltransferase C-terminal" evidence="3">
    <location>
        <begin position="410"/>
        <end position="579"/>
    </location>
</feature>
<evidence type="ECO:0000256" key="1">
    <source>
        <dbReference type="ARBA" id="ARBA00006129"/>
    </source>
</evidence>
<evidence type="ECO:0000313" key="5">
    <source>
        <dbReference type="EMBL" id="TMP57493.1"/>
    </source>
</evidence>
<evidence type="ECO:0000313" key="6">
    <source>
        <dbReference type="Proteomes" id="UP000305730"/>
    </source>
</evidence>
<evidence type="ECO:0000313" key="4">
    <source>
        <dbReference type="EMBL" id="TMP46555.1"/>
    </source>
</evidence>
<keyword evidence="6" id="KW-1185">Reference proteome</keyword>
<dbReference type="InterPro" id="IPR038152">
    <property type="entry name" value="Carbam_trans_C_sf"/>
</dbReference>
<dbReference type="SUPFAM" id="SSF53067">
    <property type="entry name" value="Actin-like ATPase domain"/>
    <property type="match status" value="1"/>
</dbReference>
<dbReference type="AlphaFoldDB" id="A0A5S3XPL7"/>
<dbReference type="Proteomes" id="UP000307706">
    <property type="component" value="Unassembled WGS sequence"/>
</dbReference>
<accession>A0A5S3XPL7</accession>
<dbReference type="Pfam" id="PF16861">
    <property type="entry name" value="Carbam_trans_C"/>
    <property type="match status" value="1"/>
</dbReference>
<dbReference type="EMBL" id="PNCL01000070">
    <property type="protein sequence ID" value="TMP57493.1"/>
    <property type="molecule type" value="Genomic_DNA"/>
</dbReference>
<dbReference type="InterPro" id="IPR051338">
    <property type="entry name" value="NodU/CmcH_Carbamoyltrnsfr"/>
</dbReference>
<reference evidence="5 7" key="1">
    <citation type="submission" date="2017-12" db="EMBL/GenBank/DDBJ databases">
        <authorList>
            <person name="Paulsen S."/>
            <person name="Gram L.K."/>
        </authorList>
    </citation>
    <scope>NUCLEOTIDE SEQUENCE [LARGE SCALE GENOMIC DNA]</scope>
    <source>
        <strain evidence="5 7">S2231</strain>
        <strain evidence="4">S2233</strain>
    </source>
</reference>
<evidence type="ECO:0000259" key="2">
    <source>
        <dbReference type="Pfam" id="PF02543"/>
    </source>
</evidence>
<dbReference type="PANTHER" id="PTHR34847:SF1">
    <property type="entry name" value="NODULATION PROTEIN U"/>
    <property type="match status" value="1"/>
</dbReference>
<dbReference type="GO" id="GO:0016740">
    <property type="term" value="F:transferase activity"/>
    <property type="evidence" value="ECO:0007669"/>
    <property type="project" value="UniProtKB-KW"/>
</dbReference>
<reference evidence="7" key="2">
    <citation type="submission" date="2019-06" db="EMBL/GenBank/DDBJ databases">
        <title>Co-occurence of chitin degradation, pigmentation and bioactivity in marine Pseudoalteromonas.</title>
        <authorList>
            <person name="Sonnenschein E.C."/>
            <person name="Bech P.K."/>
        </authorList>
    </citation>
    <scope>NUCLEOTIDE SEQUENCE [LARGE SCALE GENOMIC DNA]</scope>
    <source>
        <strain evidence="7">S2231</strain>
    </source>
</reference>
<protein>
    <submittedName>
        <fullName evidence="5">Carbamoyltransferase</fullName>
    </submittedName>
</protein>
<dbReference type="EMBL" id="PNCK01000006">
    <property type="protein sequence ID" value="TMP46555.1"/>
    <property type="molecule type" value="Genomic_DNA"/>
</dbReference>
<sequence length="579" mass="65626">MKYYIGLATSFHDPALAIVDAHGKVIFAEDAERFLQYKRGLYCLPDNPYYIEEILKEYCPDCTELVIAKTWSKGREKASNILENIALSVLETFSFNIDVNTRDIKDQFYFARASQAAGGRTLSRFFEASCRNYIVGNYRKKPATDIRYFDHHLTHAANACFNSPYDEASCLVVDGMGEKSSIDYFTYKNGVITPAPIKVKRSFKSLGLFYTIICENLGFDPLKGEEWKVMGLAPYGKKDEKVYELLRASLQVKNGNFTVPKNLNAIMKEIKSMAREPGEPVEQYKDFAYTGQLVFCEIFMDLINAIYDYAPSKNLTISGGCALNSSFMGTALAQSKFENIYVPSAPADNGNAIGAALLCYQQDHPQWQPSKQIQSPYTGCKIKQKSLDKLAQYSHLKITDHGDQVYKKTAEFLAQGKIIGWAQGRAEFGPRSLGNRSILANPCLSDMKDIINARVKFREEFRPFAPSILHEYGEEYFEDYQESPYMERTLVFKESVRDKVPAVVHIDHTGRLQSVKKEWNAPYYNLIDSFREITGVPILLNTSFNIMGKPIVHCVEDMLAVFLMSGIDVLVINNTIYEK</sequence>
<dbReference type="Gene3D" id="3.90.870.20">
    <property type="entry name" value="Carbamoyltransferase, C-terminal domain"/>
    <property type="match status" value="1"/>
</dbReference>
<dbReference type="Gene3D" id="3.30.420.40">
    <property type="match status" value="2"/>
</dbReference>
<dbReference type="Pfam" id="PF02543">
    <property type="entry name" value="Carbam_trans_N"/>
    <property type="match status" value="1"/>
</dbReference>
<dbReference type="InterPro" id="IPR003696">
    <property type="entry name" value="Carbtransf_dom"/>
</dbReference>
<evidence type="ECO:0000313" key="7">
    <source>
        <dbReference type="Proteomes" id="UP000307706"/>
    </source>
</evidence>
<name>A0A5S3XPL7_9GAMM</name>
<keyword evidence="5" id="KW-0808">Transferase</keyword>
<evidence type="ECO:0000259" key="3">
    <source>
        <dbReference type="Pfam" id="PF16861"/>
    </source>
</evidence>
<proteinExistence type="inferred from homology"/>
<dbReference type="PANTHER" id="PTHR34847">
    <property type="entry name" value="NODULATION PROTEIN U"/>
    <property type="match status" value="1"/>
</dbReference>
<comment type="caution">
    <text evidence="5">The sequence shown here is derived from an EMBL/GenBank/DDBJ whole genome shotgun (WGS) entry which is preliminary data.</text>
</comment>
<dbReference type="OrthoDB" id="9780777at2"/>
<dbReference type="Proteomes" id="UP000305730">
    <property type="component" value="Unassembled WGS sequence"/>
</dbReference>
<organism evidence="5 7">
    <name type="scientific">Pseudoalteromonas citrea</name>
    <dbReference type="NCBI Taxonomy" id="43655"/>
    <lineage>
        <taxon>Bacteria</taxon>
        <taxon>Pseudomonadati</taxon>
        <taxon>Pseudomonadota</taxon>
        <taxon>Gammaproteobacteria</taxon>
        <taxon>Alteromonadales</taxon>
        <taxon>Pseudoalteromonadaceae</taxon>
        <taxon>Pseudoalteromonas</taxon>
    </lineage>
</organism>
<comment type="similarity">
    <text evidence="1">Belongs to the NodU/CmcH family.</text>
</comment>
<dbReference type="InterPro" id="IPR031730">
    <property type="entry name" value="Carbam_trans_C"/>
</dbReference>
<gene>
    <name evidence="5" type="ORF">CWB96_13450</name>
    <name evidence="4" type="ORF">CWB97_01455</name>
</gene>
<reference evidence="5" key="3">
    <citation type="submission" date="2019-09" db="EMBL/GenBank/DDBJ databases">
        <title>Co-occurence of chitin degradation, pigmentation and bioactivity in marine Pseudoalteromonas.</title>
        <authorList>
            <person name="Sonnenschein E.C."/>
            <person name="Bech P.K."/>
        </authorList>
    </citation>
    <scope>NUCLEOTIDE SEQUENCE</scope>
    <source>
        <strain evidence="5">S2231</strain>
        <strain evidence="4 6">S2233</strain>
    </source>
</reference>
<dbReference type="RefSeq" id="WP_138594420.1">
    <property type="nucleotide sequence ID" value="NZ_PNCK01000006.1"/>
</dbReference>